<evidence type="ECO:0000313" key="2">
    <source>
        <dbReference type="Proteomes" id="UP000601027"/>
    </source>
</evidence>
<sequence length="90" mass="10283">MGSEIDLVMARLGERGFDVNVEAEDELRTYRVSGTSFHLRVGVGVKGILLDFVVDRDGESPELRHSIDTDLYDVSDPRQRWFADEIERDI</sequence>
<feature type="non-terminal residue" evidence="1">
    <location>
        <position position="90"/>
    </location>
</feature>
<gene>
    <name evidence="1" type="ORF">JNW91_20405</name>
</gene>
<proteinExistence type="predicted"/>
<reference evidence="1 2" key="1">
    <citation type="submission" date="2021-01" db="EMBL/GenBank/DDBJ databases">
        <title>Draft genome sequence of Micromonospora sp. strain STR1_7.</title>
        <authorList>
            <person name="Karlyshev A."/>
            <person name="Jawad R."/>
        </authorList>
    </citation>
    <scope>NUCLEOTIDE SEQUENCE [LARGE SCALE GENOMIC DNA]</scope>
    <source>
        <strain evidence="1 2">STR1-7</strain>
    </source>
</reference>
<protein>
    <submittedName>
        <fullName evidence="1">Uncharacterized protein</fullName>
    </submittedName>
</protein>
<comment type="caution">
    <text evidence="1">The sequence shown here is derived from an EMBL/GenBank/DDBJ whole genome shotgun (WGS) entry which is preliminary data.</text>
</comment>
<evidence type="ECO:0000313" key="1">
    <source>
        <dbReference type="EMBL" id="MBM0234000.1"/>
    </source>
</evidence>
<keyword evidence="2" id="KW-1185">Reference proteome</keyword>
<organism evidence="1 2">
    <name type="scientific">Micromonospora parastrephiae</name>
    <dbReference type="NCBI Taxonomy" id="2806101"/>
    <lineage>
        <taxon>Bacteria</taxon>
        <taxon>Bacillati</taxon>
        <taxon>Actinomycetota</taxon>
        <taxon>Actinomycetes</taxon>
        <taxon>Micromonosporales</taxon>
        <taxon>Micromonosporaceae</taxon>
        <taxon>Micromonospora</taxon>
    </lineage>
</organism>
<dbReference type="EMBL" id="JAEVHM010000110">
    <property type="protein sequence ID" value="MBM0234000.1"/>
    <property type="molecule type" value="Genomic_DNA"/>
</dbReference>
<name>A0ABS1XXL4_9ACTN</name>
<accession>A0ABS1XXL4</accession>
<dbReference type="Proteomes" id="UP000601027">
    <property type="component" value="Unassembled WGS sequence"/>
</dbReference>